<evidence type="ECO:0000313" key="8">
    <source>
        <dbReference type="EMBL" id="KAK3296188.1"/>
    </source>
</evidence>
<evidence type="ECO:0000256" key="3">
    <source>
        <dbReference type="ARBA" id="ARBA00022723"/>
    </source>
</evidence>
<keyword evidence="9" id="KW-1185">Reference proteome</keyword>
<name>A0AAE0HGL0_9PEZI</name>
<gene>
    <name evidence="8" type="ORF">B0H64DRAFT_322827</name>
</gene>
<dbReference type="PANTHER" id="PTHR42940">
    <property type="entry name" value="ALCOHOL DEHYDROGENASE 1-RELATED"/>
    <property type="match status" value="1"/>
</dbReference>
<dbReference type="GO" id="GO:0004022">
    <property type="term" value="F:alcohol dehydrogenase (NAD+) activity"/>
    <property type="evidence" value="ECO:0007669"/>
    <property type="project" value="TreeGrafter"/>
</dbReference>
<dbReference type="GeneID" id="87837531"/>
<evidence type="ECO:0000256" key="5">
    <source>
        <dbReference type="ARBA" id="ARBA00023002"/>
    </source>
</evidence>
<dbReference type="PANTHER" id="PTHR42940:SF8">
    <property type="entry name" value="VACUOLAR PROTEIN SORTING-ASSOCIATED PROTEIN 11"/>
    <property type="match status" value="1"/>
</dbReference>
<dbReference type="Gene3D" id="3.40.50.720">
    <property type="entry name" value="NAD(P)-binding Rossmann-like Domain"/>
    <property type="match status" value="1"/>
</dbReference>
<dbReference type="CDD" id="cd05283">
    <property type="entry name" value="CAD1"/>
    <property type="match status" value="1"/>
</dbReference>
<feature type="region of interest" description="Disordered" evidence="6">
    <location>
        <begin position="1"/>
        <end position="23"/>
    </location>
</feature>
<dbReference type="InterPro" id="IPR047109">
    <property type="entry name" value="CAD-like"/>
</dbReference>
<organism evidence="8 9">
    <name type="scientific">Chaetomium fimeti</name>
    <dbReference type="NCBI Taxonomy" id="1854472"/>
    <lineage>
        <taxon>Eukaryota</taxon>
        <taxon>Fungi</taxon>
        <taxon>Dikarya</taxon>
        <taxon>Ascomycota</taxon>
        <taxon>Pezizomycotina</taxon>
        <taxon>Sordariomycetes</taxon>
        <taxon>Sordariomycetidae</taxon>
        <taxon>Sordariales</taxon>
        <taxon>Chaetomiaceae</taxon>
        <taxon>Chaetomium</taxon>
    </lineage>
</organism>
<keyword evidence="3" id="KW-0479">Metal-binding</keyword>
<dbReference type="SUPFAM" id="SSF50129">
    <property type="entry name" value="GroES-like"/>
    <property type="match status" value="1"/>
</dbReference>
<feature type="domain" description="Enoyl reductase (ER)" evidence="7">
    <location>
        <begin position="13"/>
        <end position="335"/>
    </location>
</feature>
<dbReference type="InterPro" id="IPR020843">
    <property type="entry name" value="ER"/>
</dbReference>
<evidence type="ECO:0000313" key="9">
    <source>
        <dbReference type="Proteomes" id="UP001278766"/>
    </source>
</evidence>
<dbReference type="Pfam" id="PF00107">
    <property type="entry name" value="ADH_zinc_N"/>
    <property type="match status" value="1"/>
</dbReference>
<dbReference type="InterPro" id="IPR011032">
    <property type="entry name" value="GroES-like_sf"/>
</dbReference>
<dbReference type="SUPFAM" id="SSF51735">
    <property type="entry name" value="NAD(P)-binding Rossmann-fold domains"/>
    <property type="match status" value="1"/>
</dbReference>
<dbReference type="InterPro" id="IPR013149">
    <property type="entry name" value="ADH-like_C"/>
</dbReference>
<reference evidence="8" key="2">
    <citation type="submission" date="2023-06" db="EMBL/GenBank/DDBJ databases">
        <authorList>
            <consortium name="Lawrence Berkeley National Laboratory"/>
            <person name="Haridas S."/>
            <person name="Hensen N."/>
            <person name="Bonometti L."/>
            <person name="Westerberg I."/>
            <person name="Brannstrom I.O."/>
            <person name="Guillou S."/>
            <person name="Cros-Aarteil S."/>
            <person name="Calhoun S."/>
            <person name="Kuo A."/>
            <person name="Mondo S."/>
            <person name="Pangilinan J."/>
            <person name="Riley R."/>
            <person name="Labutti K."/>
            <person name="Andreopoulos B."/>
            <person name="Lipzen A."/>
            <person name="Chen C."/>
            <person name="Yanf M."/>
            <person name="Daum C."/>
            <person name="Ng V."/>
            <person name="Clum A."/>
            <person name="Steindorff A."/>
            <person name="Ohm R."/>
            <person name="Martin F."/>
            <person name="Silar P."/>
            <person name="Natvig D."/>
            <person name="Lalanne C."/>
            <person name="Gautier V."/>
            <person name="Ament-Velasquez S.L."/>
            <person name="Kruys A."/>
            <person name="Hutchinson M.I."/>
            <person name="Powell A.J."/>
            <person name="Barry K."/>
            <person name="Miller A.N."/>
            <person name="Grigoriev I.V."/>
            <person name="Debuchy R."/>
            <person name="Gladieux P."/>
            <person name="Thoren M.H."/>
            <person name="Johannesson H."/>
        </authorList>
    </citation>
    <scope>NUCLEOTIDE SEQUENCE</scope>
    <source>
        <strain evidence="8">CBS 168.71</strain>
    </source>
</reference>
<protein>
    <submittedName>
        <fullName evidence="8">Chaperonin 10-like protein</fullName>
    </submittedName>
</protein>
<evidence type="ECO:0000256" key="2">
    <source>
        <dbReference type="ARBA" id="ARBA00008072"/>
    </source>
</evidence>
<dbReference type="FunFam" id="3.40.50.720:FF:000022">
    <property type="entry name" value="Cinnamyl alcohol dehydrogenase"/>
    <property type="match status" value="1"/>
</dbReference>
<dbReference type="SMART" id="SM00829">
    <property type="entry name" value="PKS_ER"/>
    <property type="match status" value="1"/>
</dbReference>
<dbReference type="Gene3D" id="3.90.180.10">
    <property type="entry name" value="Medium-chain alcohol dehydrogenases, catalytic domain"/>
    <property type="match status" value="1"/>
</dbReference>
<dbReference type="GO" id="GO:0046872">
    <property type="term" value="F:metal ion binding"/>
    <property type="evidence" value="ECO:0007669"/>
    <property type="project" value="UniProtKB-KW"/>
</dbReference>
<comment type="cofactor">
    <cofactor evidence="1">
        <name>Zn(2+)</name>
        <dbReference type="ChEBI" id="CHEBI:29105"/>
    </cofactor>
</comment>
<dbReference type="EMBL" id="JAUEPN010000004">
    <property type="protein sequence ID" value="KAK3296188.1"/>
    <property type="molecule type" value="Genomic_DNA"/>
</dbReference>
<reference evidence="8" key="1">
    <citation type="journal article" date="2023" name="Mol. Phylogenet. Evol.">
        <title>Genome-scale phylogeny and comparative genomics of the fungal order Sordariales.</title>
        <authorList>
            <person name="Hensen N."/>
            <person name="Bonometti L."/>
            <person name="Westerberg I."/>
            <person name="Brannstrom I.O."/>
            <person name="Guillou S."/>
            <person name="Cros-Aarteil S."/>
            <person name="Calhoun S."/>
            <person name="Haridas S."/>
            <person name="Kuo A."/>
            <person name="Mondo S."/>
            <person name="Pangilinan J."/>
            <person name="Riley R."/>
            <person name="LaButti K."/>
            <person name="Andreopoulos B."/>
            <person name="Lipzen A."/>
            <person name="Chen C."/>
            <person name="Yan M."/>
            <person name="Daum C."/>
            <person name="Ng V."/>
            <person name="Clum A."/>
            <person name="Steindorff A."/>
            <person name="Ohm R.A."/>
            <person name="Martin F."/>
            <person name="Silar P."/>
            <person name="Natvig D.O."/>
            <person name="Lalanne C."/>
            <person name="Gautier V."/>
            <person name="Ament-Velasquez S.L."/>
            <person name="Kruys A."/>
            <person name="Hutchinson M.I."/>
            <person name="Powell A.J."/>
            <person name="Barry K."/>
            <person name="Miller A.N."/>
            <person name="Grigoriev I.V."/>
            <person name="Debuchy R."/>
            <person name="Gladieux P."/>
            <person name="Hiltunen Thoren M."/>
            <person name="Johannesson H."/>
        </authorList>
    </citation>
    <scope>NUCLEOTIDE SEQUENCE</scope>
    <source>
        <strain evidence="8">CBS 168.71</strain>
    </source>
</reference>
<evidence type="ECO:0000256" key="4">
    <source>
        <dbReference type="ARBA" id="ARBA00022833"/>
    </source>
</evidence>
<comment type="caution">
    <text evidence="8">The sequence shown here is derived from an EMBL/GenBank/DDBJ whole genome shotgun (WGS) entry which is preliminary data.</text>
</comment>
<evidence type="ECO:0000259" key="7">
    <source>
        <dbReference type="SMART" id="SM00829"/>
    </source>
</evidence>
<proteinExistence type="inferred from homology"/>
<keyword evidence="4" id="KW-0862">Zinc</keyword>
<dbReference type="Pfam" id="PF08240">
    <property type="entry name" value="ADH_N"/>
    <property type="match status" value="1"/>
</dbReference>
<keyword evidence="5" id="KW-0560">Oxidoreductase</keyword>
<sequence>MPSFTVFKGGKDGAPKKSTTQKPDQLVGDQVLVRVTASGVCGTDLHYLKEDMVLGHEGVGVVESVGPDTKYLKKGDRVGWGYETDSCGHCHECISGEEVFCAERAMYGGAHPDQGSFASGAIWREAFLHPIPDAITDEDAAPLQCGGATVFTALYDVKPNEVVGIMGVGGLGHLAIQFAAKMGCRVVVLSGSDSKRDQALALGAHKFVAMKKGLGSSRADELSGGGSWLLDRLLVTTAAQPAWDALLPMMAPKSRIYPLSVSAGNLVIPYMPLILQGITVQGSLVATRTVHREMLSFAAVHGIRPVVQTFPMTEEGIKEALDKLEQGRIKYRAVLVAQ</sequence>
<comment type="similarity">
    <text evidence="2">Belongs to the zinc-containing alcohol dehydrogenase family.</text>
</comment>
<dbReference type="InterPro" id="IPR036291">
    <property type="entry name" value="NAD(P)-bd_dom_sf"/>
</dbReference>
<accession>A0AAE0HGL0</accession>
<evidence type="ECO:0000256" key="6">
    <source>
        <dbReference type="SAM" id="MobiDB-lite"/>
    </source>
</evidence>
<dbReference type="AlphaFoldDB" id="A0AAE0HGL0"/>
<dbReference type="RefSeq" id="XP_062659702.1">
    <property type="nucleotide sequence ID" value="XM_062800583.1"/>
</dbReference>
<dbReference type="GO" id="GO:0005737">
    <property type="term" value="C:cytoplasm"/>
    <property type="evidence" value="ECO:0007669"/>
    <property type="project" value="TreeGrafter"/>
</dbReference>
<dbReference type="Proteomes" id="UP001278766">
    <property type="component" value="Unassembled WGS sequence"/>
</dbReference>
<evidence type="ECO:0000256" key="1">
    <source>
        <dbReference type="ARBA" id="ARBA00001947"/>
    </source>
</evidence>
<dbReference type="InterPro" id="IPR013154">
    <property type="entry name" value="ADH-like_N"/>
</dbReference>